<dbReference type="Proteomes" id="UP000321089">
    <property type="component" value="Unassembled WGS sequence"/>
</dbReference>
<reference evidence="3 7" key="3">
    <citation type="submission" date="2020-01" db="EMBL/GenBank/DDBJ databases">
        <title>Genome sequence of a 1,3-propanediol producer, Clostridium butyricum S3.</title>
        <authorList>
            <person name="Zhou J."/>
        </authorList>
    </citation>
    <scope>NUCLEOTIDE SEQUENCE [LARGE SCALE GENOMIC DNA]</scope>
    <source>
        <strain evidence="3 7">S3</strain>
    </source>
</reference>
<name>A0A2S7FAG0_CLOBU</name>
<dbReference type="NCBIfam" id="TIGR02876">
    <property type="entry name" value="spore_yqfD"/>
    <property type="match status" value="1"/>
</dbReference>
<evidence type="ECO:0000256" key="1">
    <source>
        <dbReference type="SAM" id="Phobius"/>
    </source>
</evidence>
<evidence type="ECO:0000313" key="5">
    <source>
        <dbReference type="Proteomes" id="UP000238081"/>
    </source>
</evidence>
<evidence type="ECO:0000313" key="2">
    <source>
        <dbReference type="EMBL" id="GEQ21055.1"/>
    </source>
</evidence>
<evidence type="ECO:0000313" key="4">
    <source>
        <dbReference type="EMBL" id="PPV14740.1"/>
    </source>
</evidence>
<accession>A0A2S7FAG0</accession>
<dbReference type="Proteomes" id="UP000238081">
    <property type="component" value="Unassembled WGS sequence"/>
</dbReference>
<gene>
    <name evidence="3" type="primary">yqfD</name>
    <name evidence="2" type="synonym">spoIV</name>
    <name evidence="4" type="ORF">AWN73_03225</name>
    <name evidence="2" type="ORF">CBU02nite_15610</name>
    <name evidence="3" type="ORF">GND98_008455</name>
</gene>
<feature type="transmembrane region" description="Helical" evidence="1">
    <location>
        <begin position="87"/>
        <end position="108"/>
    </location>
</feature>
<sequence length="376" mass="43164">MIFNKFISGKLTIEVKALRAEKILNAIWNKGIPVNNVIKLDLTTIMFDAEYANYDEILSIVKKYKGKIRITNKNGWLFRLIELKKSISLVVGVFIFFGIIYGLSNYIWSIDIETKENLTPFEVRRQLDSIGIKPGLKKTDINVYEIERKMQTINNQIMWIRTRIEGSTLHLVIEEKVNPPSTEAKESDSVVAKTDGEIKRVYTYSGNPAVVPGDIVKEGDVLIHPVQGREGFEVDTKPKGKVIANTFYDKYMEVQVDGEKLERSGDKQRDIYLSFWGRKIYLKKVINKFQYYDKIEENNGVFNSIVYFEKKATHVEGDKDKIIEDACNKLEDSLKRTLSNDVKIINKDITTEDIGEGKLLVKVIFTVEQDIAKNIS</sequence>
<protein>
    <submittedName>
        <fullName evidence="2">Sporulation protein YqfD</fullName>
    </submittedName>
    <submittedName>
        <fullName evidence="4">Stage IV sporulation protein</fullName>
    </submittedName>
</protein>
<organism evidence="4 5">
    <name type="scientific">Clostridium butyricum</name>
    <dbReference type="NCBI Taxonomy" id="1492"/>
    <lineage>
        <taxon>Bacteria</taxon>
        <taxon>Bacillati</taxon>
        <taxon>Bacillota</taxon>
        <taxon>Clostridia</taxon>
        <taxon>Eubacteriales</taxon>
        <taxon>Clostridiaceae</taxon>
        <taxon>Clostridium</taxon>
    </lineage>
</organism>
<keyword evidence="1" id="KW-1133">Transmembrane helix</keyword>
<proteinExistence type="predicted"/>
<dbReference type="Proteomes" id="UP000474042">
    <property type="component" value="Unassembled WGS sequence"/>
</dbReference>
<dbReference type="InterPro" id="IPR010690">
    <property type="entry name" value="YqfD"/>
</dbReference>
<dbReference type="EMBL" id="WOFV02000021">
    <property type="protein sequence ID" value="NAS17907.1"/>
    <property type="molecule type" value="Genomic_DNA"/>
</dbReference>
<dbReference type="RefSeq" id="WP_027637246.1">
    <property type="nucleotide sequence ID" value="NZ_BKBC01000016.1"/>
</dbReference>
<dbReference type="EMBL" id="BKBC01000016">
    <property type="protein sequence ID" value="GEQ21055.1"/>
    <property type="molecule type" value="Genomic_DNA"/>
</dbReference>
<reference evidence="4 5" key="1">
    <citation type="submission" date="2016-01" db="EMBL/GenBank/DDBJ databases">
        <title>Characterization of the Clostridium difficile lineages that are prevalent in Hong Kong and China.</title>
        <authorList>
            <person name="Kwok J.S.-L."/>
            <person name="Lam W.-Y."/>
            <person name="Ip M."/>
            <person name="Chan T.-F."/>
            <person name="Hawkey P.M."/>
            <person name="Tsui S.K.-W."/>
        </authorList>
    </citation>
    <scope>NUCLEOTIDE SEQUENCE [LARGE SCALE GENOMIC DNA]</scope>
    <source>
        <strain evidence="4 5">300064</strain>
    </source>
</reference>
<reference evidence="2 6" key="2">
    <citation type="submission" date="2019-07" db="EMBL/GenBank/DDBJ databases">
        <title>Whole genome shotgun sequence of Clostridium butyricum NBRC 3858.</title>
        <authorList>
            <person name="Hosoyama A."/>
            <person name="Uohara A."/>
            <person name="Ohji S."/>
            <person name="Ichikawa N."/>
        </authorList>
    </citation>
    <scope>NUCLEOTIDE SEQUENCE [LARGE SCALE GENOMIC DNA]</scope>
    <source>
        <strain evidence="2 6">NBRC 3858</strain>
    </source>
</reference>
<comment type="caution">
    <text evidence="4">The sequence shown here is derived from an EMBL/GenBank/DDBJ whole genome shotgun (WGS) entry which is preliminary data.</text>
</comment>
<evidence type="ECO:0000313" key="7">
    <source>
        <dbReference type="Proteomes" id="UP000474042"/>
    </source>
</evidence>
<keyword evidence="1" id="KW-0812">Transmembrane</keyword>
<dbReference type="AlphaFoldDB" id="A0A2S7FAG0"/>
<evidence type="ECO:0000313" key="6">
    <source>
        <dbReference type="Proteomes" id="UP000321089"/>
    </source>
</evidence>
<keyword evidence="1" id="KW-0472">Membrane</keyword>
<dbReference type="Pfam" id="PF06898">
    <property type="entry name" value="YqfD"/>
    <property type="match status" value="1"/>
</dbReference>
<evidence type="ECO:0000313" key="3">
    <source>
        <dbReference type="EMBL" id="NAS17907.1"/>
    </source>
</evidence>
<dbReference type="EMBL" id="LRDH01000107">
    <property type="protein sequence ID" value="PPV14740.1"/>
    <property type="molecule type" value="Genomic_DNA"/>
</dbReference>